<dbReference type="RefSeq" id="WP_187755880.1">
    <property type="nucleotide sequence ID" value="NZ_JABURY010000018.1"/>
</dbReference>
<evidence type="ECO:0000256" key="1">
    <source>
        <dbReference type="SAM" id="Phobius"/>
    </source>
</evidence>
<protein>
    <submittedName>
        <fullName evidence="2">Uncharacterized protein</fullName>
    </submittedName>
</protein>
<evidence type="ECO:0000313" key="2">
    <source>
        <dbReference type="EMBL" id="MBC9131438.1"/>
    </source>
</evidence>
<keyword evidence="1" id="KW-0812">Transmembrane</keyword>
<accession>A0ABR7QYZ9</accession>
<keyword evidence="1" id="KW-1133">Transmembrane helix</keyword>
<keyword evidence="3" id="KW-1185">Reference proteome</keyword>
<organism evidence="2 3">
    <name type="scientific">Frischella japonica</name>
    <dbReference type="NCBI Taxonomy" id="2741544"/>
    <lineage>
        <taxon>Bacteria</taxon>
        <taxon>Pseudomonadati</taxon>
        <taxon>Pseudomonadota</taxon>
        <taxon>Gammaproteobacteria</taxon>
        <taxon>Orbales</taxon>
        <taxon>Orbaceae</taxon>
        <taxon>Frischella</taxon>
    </lineage>
</organism>
<dbReference type="EMBL" id="JABURY010000018">
    <property type="protein sequence ID" value="MBC9131438.1"/>
    <property type="molecule type" value="Genomic_DNA"/>
</dbReference>
<gene>
    <name evidence="2" type="ORF">FcAc13_08965</name>
</gene>
<dbReference type="Proteomes" id="UP000651208">
    <property type="component" value="Unassembled WGS sequence"/>
</dbReference>
<evidence type="ECO:0000313" key="3">
    <source>
        <dbReference type="Proteomes" id="UP000651208"/>
    </source>
</evidence>
<feature type="transmembrane region" description="Helical" evidence="1">
    <location>
        <begin position="5"/>
        <end position="25"/>
    </location>
</feature>
<comment type="caution">
    <text evidence="2">The sequence shown here is derived from an EMBL/GenBank/DDBJ whole genome shotgun (WGS) entry which is preliminary data.</text>
</comment>
<proteinExistence type="predicted"/>
<reference evidence="2 3" key="1">
    <citation type="submission" date="2020-06" db="EMBL/GenBank/DDBJ databases">
        <title>Frischella cerana isolated from Apis cerana gut homogenate.</title>
        <authorList>
            <person name="Wolter L.A."/>
            <person name="Suenami S."/>
            <person name="Miyazaki R."/>
        </authorList>
    </citation>
    <scope>NUCLEOTIDE SEQUENCE [LARGE SCALE GENOMIC DNA]</scope>
    <source>
        <strain evidence="2 3">Ac13</strain>
    </source>
</reference>
<sequence length="80" mass="9075">MRTILASLCIAFIFMLSLWVILLIWDINLLQHIDIIKIALTIAAIIISCILLCLVSAMFFNKSEHRYDKTAGKVAQPKKT</sequence>
<name>A0ABR7QYZ9_9GAMM</name>
<keyword evidence="1" id="KW-0472">Membrane</keyword>
<feature type="transmembrane region" description="Helical" evidence="1">
    <location>
        <begin position="37"/>
        <end position="60"/>
    </location>
</feature>